<reference evidence="13 14" key="1">
    <citation type="journal article" date="2021" name="bioRxiv">
        <title>Unraveling nitrogen, sulfur and carbon metabolic pathways and microbial community transcriptional responses to substrate deprivation and toxicity stresses in a bioreactor mimicking anoxic brackish coastal sediment conditions.</title>
        <authorList>
            <person name="Martins P.D."/>
            <person name="Echeveste M.J."/>
            <person name="Arshad A."/>
            <person name="Kurth J."/>
            <person name="Ouboter H."/>
            <person name="Jetten M.S.M."/>
            <person name="Welte C.U."/>
        </authorList>
    </citation>
    <scope>NUCLEOTIDE SEQUENCE [LARGE SCALE GENOMIC DNA]</scope>
    <source>
        <strain evidence="13">MAG_38</strain>
    </source>
</reference>
<proteinExistence type="inferred from homology"/>
<keyword evidence="9" id="KW-0408">Iron</keyword>
<dbReference type="Gene3D" id="3.40.190.10">
    <property type="entry name" value="Periplasmic binding protein-like II"/>
    <property type="match status" value="2"/>
</dbReference>
<keyword evidence="6" id="KW-0479">Metal-binding</keyword>
<evidence type="ECO:0000256" key="10">
    <source>
        <dbReference type="ARBA" id="ARBA00033171"/>
    </source>
</evidence>
<evidence type="ECO:0000256" key="4">
    <source>
        <dbReference type="ARBA" id="ARBA00011738"/>
    </source>
</evidence>
<evidence type="ECO:0000256" key="6">
    <source>
        <dbReference type="ARBA" id="ARBA00022723"/>
    </source>
</evidence>
<gene>
    <name evidence="13" type="ORF">K8G79_02105</name>
</gene>
<dbReference type="EMBL" id="JAIOIU010000029">
    <property type="protein sequence ID" value="MBZ0158936.1"/>
    <property type="molecule type" value="Genomic_DNA"/>
</dbReference>
<comment type="similarity">
    <text evidence="3">Belongs to the NMT1/THI5 family.</text>
</comment>
<dbReference type="AlphaFoldDB" id="A0AAJ1AGV3"/>
<evidence type="ECO:0000256" key="7">
    <source>
        <dbReference type="ARBA" id="ARBA00022898"/>
    </source>
</evidence>
<evidence type="ECO:0000256" key="11">
    <source>
        <dbReference type="ARBA" id="ARBA00048179"/>
    </source>
</evidence>
<protein>
    <recommendedName>
        <fullName evidence="10">Thiamine pyrimidine synthase</fullName>
    </recommendedName>
</protein>
<dbReference type="GO" id="GO:0016740">
    <property type="term" value="F:transferase activity"/>
    <property type="evidence" value="ECO:0007669"/>
    <property type="project" value="UniProtKB-KW"/>
</dbReference>
<evidence type="ECO:0000313" key="13">
    <source>
        <dbReference type="EMBL" id="MBZ0158936.1"/>
    </source>
</evidence>
<evidence type="ECO:0000259" key="12">
    <source>
        <dbReference type="Pfam" id="PF09084"/>
    </source>
</evidence>
<evidence type="ECO:0000256" key="8">
    <source>
        <dbReference type="ARBA" id="ARBA00022977"/>
    </source>
</evidence>
<feature type="domain" description="SsuA/THI5-like" evidence="12">
    <location>
        <begin position="48"/>
        <end position="258"/>
    </location>
</feature>
<organism evidence="13 14">
    <name type="scientific">Candidatus Methylomirabilis tolerans</name>
    <dbReference type="NCBI Taxonomy" id="3123416"/>
    <lineage>
        <taxon>Bacteria</taxon>
        <taxon>Candidatus Methylomirabilota</taxon>
        <taxon>Candidatus Methylomirabilia</taxon>
        <taxon>Candidatus Methylomirabilales</taxon>
        <taxon>Candidatus Methylomirabilaceae</taxon>
        <taxon>Candidatus Methylomirabilis</taxon>
    </lineage>
</organism>
<evidence type="ECO:0000256" key="5">
    <source>
        <dbReference type="ARBA" id="ARBA00022679"/>
    </source>
</evidence>
<evidence type="ECO:0000256" key="9">
    <source>
        <dbReference type="ARBA" id="ARBA00023004"/>
    </source>
</evidence>
<dbReference type="GO" id="GO:0009228">
    <property type="term" value="P:thiamine biosynthetic process"/>
    <property type="evidence" value="ECO:0007669"/>
    <property type="project" value="UniProtKB-KW"/>
</dbReference>
<accession>A0AAJ1AGV3</accession>
<comment type="subunit">
    <text evidence="4">Homodimer.</text>
</comment>
<keyword evidence="8" id="KW-0784">Thiamine biosynthesis</keyword>
<dbReference type="Proteomes" id="UP001197609">
    <property type="component" value="Unassembled WGS sequence"/>
</dbReference>
<evidence type="ECO:0000256" key="3">
    <source>
        <dbReference type="ARBA" id="ARBA00009406"/>
    </source>
</evidence>
<dbReference type="Pfam" id="PF09084">
    <property type="entry name" value="NMT1"/>
    <property type="match status" value="1"/>
</dbReference>
<comment type="pathway">
    <text evidence="2">Cofactor biosynthesis; thiamine diphosphate biosynthesis.</text>
</comment>
<dbReference type="GO" id="GO:0046872">
    <property type="term" value="F:metal ion binding"/>
    <property type="evidence" value="ECO:0007669"/>
    <property type="project" value="UniProtKB-KW"/>
</dbReference>
<dbReference type="SUPFAM" id="SSF53850">
    <property type="entry name" value="Periplasmic binding protein-like II"/>
    <property type="match status" value="1"/>
</dbReference>
<evidence type="ECO:0000256" key="2">
    <source>
        <dbReference type="ARBA" id="ARBA00004948"/>
    </source>
</evidence>
<sequence>MINKRTLLISAVMFTLIGISAAWWLTTAKTPSARLEKLSLRLQWLHQAQFAGFYVAKEKGFYREAGLDVAIQPGGQDFNAVTLVSSGSDDVGVWTADQVLLAYARGVPIRAVGVVFDRSLTAFMVKQTSTIRTPKDFEGKTVGMYYGYDSETIYLALLKRFNVDRNKIRETALQYDLSRFFNGDVDVWPAYVINQPLAAQAAGVEVRLLKPDDLGIRYYSDTIIITEKTLHERRDTVTRFLSASERGWRYALDHRDEATDIVLKQDPHLNRAHQRQMLDVTAQYLRPRGAQFGMDRGVWESIISLLREQKLLHGNVNVDKLVDFKLPEDAHAKISD</sequence>
<keyword evidence="5" id="KW-0808">Transferase</keyword>
<evidence type="ECO:0000313" key="14">
    <source>
        <dbReference type="Proteomes" id="UP001197609"/>
    </source>
</evidence>
<dbReference type="InterPro" id="IPR027939">
    <property type="entry name" value="NMT1/THI5"/>
</dbReference>
<dbReference type="PANTHER" id="PTHR31528:SF1">
    <property type="entry name" value="4-AMINO-5-HYDROXYMETHYL-2-METHYLPYRIMIDINE PHOSPHATE SYNTHASE THI11-RELATED"/>
    <property type="match status" value="1"/>
</dbReference>
<keyword evidence="7" id="KW-0663">Pyridoxal phosphate</keyword>
<dbReference type="PANTHER" id="PTHR31528">
    <property type="entry name" value="4-AMINO-5-HYDROXYMETHYL-2-METHYLPYRIMIDINE PHOSPHATE SYNTHASE THI11-RELATED"/>
    <property type="match status" value="1"/>
</dbReference>
<comment type="catalytic activity">
    <reaction evidence="11">
        <text>N(6)-(pyridoxal phosphate)-L-lysyl-[4-amino-5-hydroxymethyl-2-methylpyrimidine phosphate synthase] + L-histidyl-[4-amino-5-hydroxymethyl-2-methylpyrimidine phosphate synthase] + 2 Fe(3+) + 4 H2O = L-lysyl-[4-amino-5-hydroxymethyl-2-methylpyrimidine phosphate synthase] + (2S)-2-amino-5-hydroxy-4-oxopentanoyl-[4-amino-5-hydroxymethyl-2-methylpyrimidine phosphate synthase] + 4-amino-2-methyl-5-(phosphooxymethyl)pyrimidine + 3-oxopropanoate + 2 Fe(2+) + 2 H(+)</text>
        <dbReference type="Rhea" id="RHEA:65756"/>
        <dbReference type="Rhea" id="RHEA-COMP:16892"/>
        <dbReference type="Rhea" id="RHEA-COMP:16893"/>
        <dbReference type="Rhea" id="RHEA-COMP:16894"/>
        <dbReference type="Rhea" id="RHEA-COMP:16895"/>
        <dbReference type="ChEBI" id="CHEBI:15377"/>
        <dbReference type="ChEBI" id="CHEBI:15378"/>
        <dbReference type="ChEBI" id="CHEBI:29033"/>
        <dbReference type="ChEBI" id="CHEBI:29034"/>
        <dbReference type="ChEBI" id="CHEBI:29969"/>
        <dbReference type="ChEBI" id="CHEBI:29979"/>
        <dbReference type="ChEBI" id="CHEBI:33190"/>
        <dbReference type="ChEBI" id="CHEBI:58354"/>
        <dbReference type="ChEBI" id="CHEBI:143915"/>
        <dbReference type="ChEBI" id="CHEBI:157692"/>
    </reaction>
    <physiologicalReaction direction="left-to-right" evidence="11">
        <dbReference type="Rhea" id="RHEA:65757"/>
    </physiologicalReaction>
</comment>
<evidence type="ECO:0000256" key="1">
    <source>
        <dbReference type="ARBA" id="ARBA00003469"/>
    </source>
</evidence>
<comment type="function">
    <text evidence="1">Responsible for the formation of the pyrimidine heterocycle in the thiamine biosynthesis pathway. Catalyzes the formation of hydroxymethylpyrimidine phosphate (HMP-P) from histidine and pyridoxal phosphate (PLP). The protein uses PLP and the active site histidine to form HMP-P, generating an inactive enzyme. The enzyme can only undergo a single turnover, which suggests it is a suicide enzyme.</text>
</comment>
<comment type="caution">
    <text evidence="13">The sequence shown here is derived from an EMBL/GenBank/DDBJ whole genome shotgun (WGS) entry which is preliminary data.</text>
</comment>
<name>A0AAJ1AGV3_9BACT</name>
<dbReference type="InterPro" id="IPR015168">
    <property type="entry name" value="SsuA/THI5"/>
</dbReference>